<comment type="cofactor">
    <cofactor evidence="1">
        <name>Mg(2+)</name>
        <dbReference type="ChEBI" id="CHEBI:18420"/>
    </cofactor>
</comment>
<organism evidence="6 7">
    <name type="scientific">Paenibacillus residui</name>
    <dbReference type="NCBI Taxonomy" id="629724"/>
    <lineage>
        <taxon>Bacteria</taxon>
        <taxon>Bacillati</taxon>
        <taxon>Bacillota</taxon>
        <taxon>Bacilli</taxon>
        <taxon>Bacillales</taxon>
        <taxon>Paenibacillaceae</taxon>
        <taxon>Paenibacillus</taxon>
    </lineage>
</organism>
<evidence type="ECO:0000256" key="1">
    <source>
        <dbReference type="ARBA" id="ARBA00001946"/>
    </source>
</evidence>
<evidence type="ECO:0000256" key="4">
    <source>
        <dbReference type="RuleBase" id="RU003476"/>
    </source>
</evidence>
<comment type="caution">
    <text evidence="6">The sequence shown here is derived from an EMBL/GenBank/DDBJ whole genome shotgun (WGS) entry which is preliminary data.</text>
</comment>
<evidence type="ECO:0000256" key="3">
    <source>
        <dbReference type="ARBA" id="ARBA00022842"/>
    </source>
</evidence>
<dbReference type="SUPFAM" id="SSF55811">
    <property type="entry name" value="Nudix"/>
    <property type="match status" value="1"/>
</dbReference>
<dbReference type="PRINTS" id="PR00502">
    <property type="entry name" value="NUDIXFAMILY"/>
</dbReference>
<dbReference type="InterPro" id="IPR000086">
    <property type="entry name" value="NUDIX_hydrolase_dom"/>
</dbReference>
<evidence type="ECO:0000313" key="7">
    <source>
        <dbReference type="Proteomes" id="UP001597120"/>
    </source>
</evidence>
<keyword evidence="2 4" id="KW-0378">Hydrolase</keyword>
<dbReference type="Pfam" id="PF00293">
    <property type="entry name" value="NUDIX"/>
    <property type="match status" value="1"/>
</dbReference>
<keyword evidence="7" id="KW-1185">Reference proteome</keyword>
<proteinExistence type="inferred from homology"/>
<evidence type="ECO:0000259" key="5">
    <source>
        <dbReference type="PROSITE" id="PS51462"/>
    </source>
</evidence>
<evidence type="ECO:0000256" key="2">
    <source>
        <dbReference type="ARBA" id="ARBA00022801"/>
    </source>
</evidence>
<dbReference type="PROSITE" id="PS51462">
    <property type="entry name" value="NUDIX"/>
    <property type="match status" value="1"/>
</dbReference>
<dbReference type="InterPro" id="IPR015797">
    <property type="entry name" value="NUDIX_hydrolase-like_dom_sf"/>
</dbReference>
<protein>
    <submittedName>
        <fullName evidence="6">NUDIX domain-containing protein</fullName>
    </submittedName>
</protein>
<dbReference type="PANTHER" id="PTHR43046:SF12">
    <property type="entry name" value="GDP-MANNOSE MANNOSYL HYDROLASE"/>
    <property type="match status" value="1"/>
</dbReference>
<dbReference type="PANTHER" id="PTHR43046">
    <property type="entry name" value="GDP-MANNOSE MANNOSYL HYDROLASE"/>
    <property type="match status" value="1"/>
</dbReference>
<dbReference type="InterPro" id="IPR020084">
    <property type="entry name" value="NUDIX_hydrolase_CS"/>
</dbReference>
<accession>A0ABW3DCH0</accession>
<dbReference type="Proteomes" id="UP001597120">
    <property type="component" value="Unassembled WGS sequence"/>
</dbReference>
<keyword evidence="3" id="KW-0460">Magnesium</keyword>
<feature type="domain" description="Nudix hydrolase" evidence="5">
    <location>
        <begin position="2"/>
        <end position="139"/>
    </location>
</feature>
<dbReference type="RefSeq" id="WP_260982133.1">
    <property type="nucleotide sequence ID" value="NZ_JBHTIU010000073.1"/>
</dbReference>
<dbReference type="Gene3D" id="3.90.79.10">
    <property type="entry name" value="Nucleoside Triphosphate Pyrophosphohydrolase"/>
    <property type="match status" value="1"/>
</dbReference>
<name>A0ABW3DCH0_9BACL</name>
<evidence type="ECO:0000313" key="6">
    <source>
        <dbReference type="EMBL" id="MFD0871087.1"/>
    </source>
</evidence>
<dbReference type="EMBL" id="JBHTIU010000073">
    <property type="protein sequence ID" value="MFD0871087.1"/>
    <property type="molecule type" value="Genomic_DNA"/>
</dbReference>
<sequence length="149" mass="17324">MIRKQRAQAIIIDRGKILMARHYDHYISQYYWCFPGGGIEAGESPEQAVVRELKEETGLSVRPLQCLGVEVFPHIWQGYASTITFLAEVAQGELSLGYDPEYEGWDMPFLQEVGWRPLEGELLKQVDRFLRGFTMFEAFSPSWLEVRRY</sequence>
<comment type="similarity">
    <text evidence="4">Belongs to the Nudix hydrolase family.</text>
</comment>
<dbReference type="PROSITE" id="PS00893">
    <property type="entry name" value="NUDIX_BOX"/>
    <property type="match status" value="1"/>
</dbReference>
<gene>
    <name evidence="6" type="ORF">ACFQ03_18260</name>
</gene>
<dbReference type="InterPro" id="IPR020476">
    <property type="entry name" value="Nudix_hydrolase"/>
</dbReference>
<reference evidence="7" key="1">
    <citation type="journal article" date="2019" name="Int. J. Syst. Evol. Microbiol.">
        <title>The Global Catalogue of Microorganisms (GCM) 10K type strain sequencing project: providing services to taxonomists for standard genome sequencing and annotation.</title>
        <authorList>
            <consortium name="The Broad Institute Genomics Platform"/>
            <consortium name="The Broad Institute Genome Sequencing Center for Infectious Disease"/>
            <person name="Wu L."/>
            <person name="Ma J."/>
        </authorList>
    </citation>
    <scope>NUCLEOTIDE SEQUENCE [LARGE SCALE GENOMIC DNA]</scope>
    <source>
        <strain evidence="7">CCUG 57263</strain>
    </source>
</reference>